<dbReference type="EC" id="4.2.99.18" evidence="12"/>
<dbReference type="PANTHER" id="PTHR10359">
    <property type="entry name" value="A/G-SPECIFIC ADENINE GLYCOSYLASE/ENDONUCLEASE III"/>
    <property type="match status" value="1"/>
</dbReference>
<evidence type="ECO:0000256" key="1">
    <source>
        <dbReference type="ARBA" id="ARBA00008343"/>
    </source>
</evidence>
<evidence type="ECO:0000256" key="10">
    <source>
        <dbReference type="ARBA" id="ARBA00023239"/>
    </source>
</evidence>
<dbReference type="Proteomes" id="UP000752292">
    <property type="component" value="Unassembled WGS sequence"/>
</dbReference>
<comment type="similarity">
    <text evidence="1 12">Belongs to the Nth/MutY family.</text>
</comment>
<dbReference type="Pfam" id="PF00633">
    <property type="entry name" value="HHH"/>
    <property type="match status" value="1"/>
</dbReference>
<gene>
    <name evidence="12 15" type="primary">nth</name>
    <name evidence="15" type="ORF">HY618_04785</name>
</gene>
<keyword evidence="15" id="KW-0540">Nuclease</keyword>
<dbReference type="PANTHER" id="PTHR10359:SF18">
    <property type="entry name" value="ENDONUCLEASE III"/>
    <property type="match status" value="1"/>
</dbReference>
<evidence type="ECO:0000256" key="9">
    <source>
        <dbReference type="ARBA" id="ARBA00023204"/>
    </source>
</evidence>
<keyword evidence="11 12" id="KW-0326">Glycosidase</keyword>
<evidence type="ECO:0000313" key="15">
    <source>
        <dbReference type="EMBL" id="MBI4251756.1"/>
    </source>
</evidence>
<keyword evidence="8 12" id="KW-0238">DNA-binding</keyword>
<organism evidence="15 16">
    <name type="scientific">Tectimicrobiota bacterium</name>
    <dbReference type="NCBI Taxonomy" id="2528274"/>
    <lineage>
        <taxon>Bacteria</taxon>
        <taxon>Pseudomonadati</taxon>
        <taxon>Nitrospinota/Tectimicrobiota group</taxon>
        <taxon>Candidatus Tectimicrobiota</taxon>
    </lineage>
</organism>
<dbReference type="FunFam" id="1.10.340.30:FF:000001">
    <property type="entry name" value="Endonuclease III"/>
    <property type="match status" value="1"/>
</dbReference>
<evidence type="ECO:0000256" key="3">
    <source>
        <dbReference type="ARBA" id="ARBA00022723"/>
    </source>
</evidence>
<keyword evidence="6 12" id="KW-0408">Iron</keyword>
<reference evidence="15" key="1">
    <citation type="submission" date="2020-07" db="EMBL/GenBank/DDBJ databases">
        <title>Huge and variable diversity of episymbiotic CPR bacteria and DPANN archaea in groundwater ecosystems.</title>
        <authorList>
            <person name="He C.Y."/>
            <person name="Keren R."/>
            <person name="Whittaker M."/>
            <person name="Farag I.F."/>
            <person name="Doudna J."/>
            <person name="Cate J.H.D."/>
            <person name="Banfield J.F."/>
        </authorList>
    </citation>
    <scope>NUCLEOTIDE SEQUENCE</scope>
    <source>
        <strain evidence="15">NC_groundwater_1370_Ag_S-0.2um_69_93</strain>
    </source>
</reference>
<feature type="binding site" evidence="12">
    <location>
        <position position="218"/>
    </location>
    <ligand>
        <name>[4Fe-4S] cluster</name>
        <dbReference type="ChEBI" id="CHEBI:49883"/>
    </ligand>
</feature>
<evidence type="ECO:0000313" key="16">
    <source>
        <dbReference type="Proteomes" id="UP000752292"/>
    </source>
</evidence>
<dbReference type="Gene3D" id="1.10.1670.10">
    <property type="entry name" value="Helix-hairpin-Helix base-excision DNA repair enzymes (C-terminal)"/>
    <property type="match status" value="1"/>
</dbReference>
<dbReference type="AlphaFoldDB" id="A0A932ZUB0"/>
<keyword evidence="10 12" id="KW-0456">Lyase</keyword>
<evidence type="ECO:0000256" key="11">
    <source>
        <dbReference type="ARBA" id="ARBA00023295"/>
    </source>
</evidence>
<keyword evidence="7 12" id="KW-0411">Iron-sulfur</keyword>
<dbReference type="SUPFAM" id="SSF48150">
    <property type="entry name" value="DNA-glycosylase"/>
    <property type="match status" value="1"/>
</dbReference>
<evidence type="ECO:0000256" key="5">
    <source>
        <dbReference type="ARBA" id="ARBA00022801"/>
    </source>
</evidence>
<dbReference type="GO" id="GO:0019104">
    <property type="term" value="F:DNA N-glycosylase activity"/>
    <property type="evidence" value="ECO:0007669"/>
    <property type="project" value="UniProtKB-UniRule"/>
</dbReference>
<proteinExistence type="inferred from homology"/>
<dbReference type="GO" id="GO:0006285">
    <property type="term" value="P:base-excision repair, AP site formation"/>
    <property type="evidence" value="ECO:0007669"/>
    <property type="project" value="TreeGrafter"/>
</dbReference>
<accession>A0A932ZUB0</accession>
<comment type="function">
    <text evidence="12">DNA repair enzyme that has both DNA N-glycosylase activity and AP-lyase activity. The DNA N-glycosylase activity releases various damaged pyrimidines from DNA by cleaving the N-glycosidic bond, leaving an AP (apurinic/apyrimidinic) site. The AP-lyase activity cleaves the phosphodiester bond 3' to the AP site by a beta-elimination, leaving a 3'-terminal unsaturated sugar and a product with a terminal 5'-phosphate.</text>
</comment>
<dbReference type="GO" id="GO:0140078">
    <property type="term" value="F:class I DNA-(apurinic or apyrimidinic site) endonuclease activity"/>
    <property type="evidence" value="ECO:0007669"/>
    <property type="project" value="UniProtKB-EC"/>
</dbReference>
<keyword evidence="5 12" id="KW-0378">Hydrolase</keyword>
<comment type="caution">
    <text evidence="15">The sequence shown here is derived from an EMBL/GenBank/DDBJ whole genome shotgun (WGS) entry which is preliminary data.</text>
</comment>
<dbReference type="GO" id="GO:0003677">
    <property type="term" value="F:DNA binding"/>
    <property type="evidence" value="ECO:0007669"/>
    <property type="project" value="UniProtKB-UniRule"/>
</dbReference>
<keyword evidence="2 12" id="KW-0004">4Fe-4S</keyword>
<dbReference type="NCBIfam" id="TIGR01083">
    <property type="entry name" value="nth"/>
    <property type="match status" value="1"/>
</dbReference>
<evidence type="ECO:0000256" key="13">
    <source>
        <dbReference type="SAM" id="MobiDB-lite"/>
    </source>
</evidence>
<dbReference type="InterPro" id="IPR004035">
    <property type="entry name" value="Endouclease-III_FeS-bd_BS"/>
</dbReference>
<protein>
    <recommendedName>
        <fullName evidence="12">Endonuclease III</fullName>
        <ecNumber evidence="12">4.2.99.18</ecNumber>
    </recommendedName>
    <alternativeName>
        <fullName evidence="12">DNA-(apurinic or apyrimidinic site) lyase</fullName>
    </alternativeName>
</protein>
<comment type="catalytic activity">
    <reaction evidence="12">
        <text>2'-deoxyribonucleotide-(2'-deoxyribose 5'-phosphate)-2'-deoxyribonucleotide-DNA = a 3'-end 2'-deoxyribonucleotide-(2,3-dehydro-2,3-deoxyribose 5'-phosphate)-DNA + a 5'-end 5'-phospho-2'-deoxyribonucleoside-DNA + H(+)</text>
        <dbReference type="Rhea" id="RHEA:66592"/>
        <dbReference type="Rhea" id="RHEA-COMP:13180"/>
        <dbReference type="Rhea" id="RHEA-COMP:16897"/>
        <dbReference type="Rhea" id="RHEA-COMP:17067"/>
        <dbReference type="ChEBI" id="CHEBI:15378"/>
        <dbReference type="ChEBI" id="CHEBI:136412"/>
        <dbReference type="ChEBI" id="CHEBI:157695"/>
        <dbReference type="ChEBI" id="CHEBI:167181"/>
        <dbReference type="EC" id="4.2.99.18"/>
    </reaction>
</comment>
<dbReference type="CDD" id="cd00056">
    <property type="entry name" value="ENDO3c"/>
    <property type="match status" value="1"/>
</dbReference>
<evidence type="ECO:0000256" key="2">
    <source>
        <dbReference type="ARBA" id="ARBA00022485"/>
    </source>
</evidence>
<dbReference type="InterPro" id="IPR004036">
    <property type="entry name" value="Endonuclease-III-like_CS2"/>
</dbReference>
<keyword evidence="3 12" id="KW-0479">Metal-binding</keyword>
<dbReference type="GO" id="GO:0046872">
    <property type="term" value="F:metal ion binding"/>
    <property type="evidence" value="ECO:0007669"/>
    <property type="project" value="UniProtKB-KW"/>
</dbReference>
<dbReference type="InterPro" id="IPR023170">
    <property type="entry name" value="HhH_base_excis_C"/>
</dbReference>
<evidence type="ECO:0000259" key="14">
    <source>
        <dbReference type="SMART" id="SM00478"/>
    </source>
</evidence>
<dbReference type="Gene3D" id="1.10.340.30">
    <property type="entry name" value="Hypothetical protein, domain 2"/>
    <property type="match status" value="1"/>
</dbReference>
<feature type="domain" description="HhH-GPD" evidence="14">
    <location>
        <begin position="69"/>
        <end position="216"/>
    </location>
</feature>
<dbReference type="SMART" id="SM00478">
    <property type="entry name" value="ENDO3c"/>
    <property type="match status" value="1"/>
</dbReference>
<keyword evidence="4 12" id="KW-0227">DNA damage</keyword>
<dbReference type="EMBL" id="JACQRX010000208">
    <property type="protein sequence ID" value="MBI4251756.1"/>
    <property type="molecule type" value="Genomic_DNA"/>
</dbReference>
<dbReference type="HAMAP" id="MF_00942">
    <property type="entry name" value="Nth"/>
    <property type="match status" value="1"/>
</dbReference>
<comment type="cofactor">
    <cofactor evidence="12">
        <name>[4Fe-4S] cluster</name>
        <dbReference type="ChEBI" id="CHEBI:49883"/>
    </cofactor>
    <text evidence="12">Binds 1 [4Fe-4S] cluster.</text>
</comment>
<feature type="binding site" evidence="12">
    <location>
        <position position="225"/>
    </location>
    <ligand>
        <name>[4Fe-4S] cluster</name>
        <dbReference type="ChEBI" id="CHEBI:49883"/>
    </ligand>
</feature>
<evidence type="ECO:0000256" key="6">
    <source>
        <dbReference type="ARBA" id="ARBA00023004"/>
    </source>
</evidence>
<dbReference type="PROSITE" id="PS00764">
    <property type="entry name" value="ENDONUCLEASE_III_1"/>
    <property type="match status" value="1"/>
</dbReference>
<dbReference type="InterPro" id="IPR003265">
    <property type="entry name" value="HhH-GPD_domain"/>
</dbReference>
<dbReference type="InterPro" id="IPR000445">
    <property type="entry name" value="HhH_motif"/>
</dbReference>
<feature type="binding site" evidence="12">
    <location>
        <position position="234"/>
    </location>
    <ligand>
        <name>[4Fe-4S] cluster</name>
        <dbReference type="ChEBI" id="CHEBI:49883"/>
    </ligand>
</feature>
<evidence type="ECO:0000256" key="4">
    <source>
        <dbReference type="ARBA" id="ARBA00022763"/>
    </source>
</evidence>
<dbReference type="PROSITE" id="PS01155">
    <property type="entry name" value="ENDONUCLEASE_III_2"/>
    <property type="match status" value="1"/>
</dbReference>
<name>A0A932ZUB0_UNCTE</name>
<evidence type="ECO:0000256" key="7">
    <source>
        <dbReference type="ARBA" id="ARBA00023014"/>
    </source>
</evidence>
<sequence length="246" mass="26977">MRKKPEVRFRKANPKRVGAAGAPPPEGGAGEPDGRRIGRVLGLLEKAYPDAECALHHRNPLQLLVATILSAQCTDARVNLVTPALFRAFPDARAFAEADPGEVERLIHSCGYFRQKAKSIQACCRALAEEHGGEVPRTREELTRLAGVGRKTANVILNEAFGVPAVAVDTHVLRTSNRLGWVRTQDPLKVELELLEMTPRRWWGRVTLLLIHHGRRCCTARKPRCGACSVLAACPYGRKETAPSSA</sequence>
<feature type="region of interest" description="Disordered" evidence="13">
    <location>
        <begin position="1"/>
        <end position="34"/>
    </location>
</feature>
<dbReference type="Pfam" id="PF00730">
    <property type="entry name" value="HhH-GPD"/>
    <property type="match status" value="1"/>
</dbReference>
<dbReference type="GO" id="GO:0051539">
    <property type="term" value="F:4 iron, 4 sulfur cluster binding"/>
    <property type="evidence" value="ECO:0007669"/>
    <property type="project" value="UniProtKB-UniRule"/>
</dbReference>
<evidence type="ECO:0000256" key="12">
    <source>
        <dbReference type="HAMAP-Rule" id="MF_00942"/>
    </source>
</evidence>
<feature type="binding site" evidence="12">
    <location>
        <position position="228"/>
    </location>
    <ligand>
        <name>[4Fe-4S] cluster</name>
        <dbReference type="ChEBI" id="CHEBI:49883"/>
    </ligand>
</feature>
<evidence type="ECO:0000256" key="8">
    <source>
        <dbReference type="ARBA" id="ARBA00023125"/>
    </source>
</evidence>
<dbReference type="InterPro" id="IPR005759">
    <property type="entry name" value="Nth"/>
</dbReference>
<dbReference type="InterPro" id="IPR011257">
    <property type="entry name" value="DNA_glycosylase"/>
</dbReference>
<keyword evidence="9 12" id="KW-0234">DNA repair</keyword>
<dbReference type="FunFam" id="1.10.1670.10:FF:000001">
    <property type="entry name" value="Endonuclease III"/>
    <property type="match status" value="1"/>
</dbReference>
<keyword evidence="15" id="KW-0255">Endonuclease</keyword>